<comment type="caution">
    <text evidence="1">The sequence shown here is derived from an EMBL/GenBank/DDBJ whole genome shotgun (WGS) entry which is preliminary data.</text>
</comment>
<reference evidence="2" key="1">
    <citation type="journal article" date="2020" name="Int. J. Syst. Evol. Microbiol.">
        <title>Capnocytophaga felis sp. nov. isolated from the feline oral cavity.</title>
        <authorList>
            <person name="Suzuki M."/>
            <person name="Umeda K."/>
            <person name="Kimura M."/>
            <person name="Imaoka K."/>
            <person name="Morikawa S."/>
            <person name="Maeda K."/>
        </authorList>
    </citation>
    <scope>NUCLEOTIDE SEQUENCE [LARGE SCALE GENOMIC DNA]</scope>
    <source>
        <strain evidence="2">KC07070</strain>
    </source>
</reference>
<dbReference type="OrthoDB" id="1150496at2"/>
<name>A0A5M4BA57_9FLAO</name>
<keyword evidence="2" id="KW-1185">Reference proteome</keyword>
<dbReference type="RefSeq" id="WP_155285110.1">
    <property type="nucleotide sequence ID" value="NZ_BLBC01000011.1"/>
</dbReference>
<evidence type="ECO:0000313" key="2">
    <source>
        <dbReference type="Proteomes" id="UP000398217"/>
    </source>
</evidence>
<accession>A0A5M4BA57</accession>
<dbReference type="AlphaFoldDB" id="A0A5M4BA57"/>
<gene>
    <name evidence="1" type="ORF">RCZ01_17830</name>
</gene>
<protein>
    <submittedName>
        <fullName evidence="1">Uncharacterized protein</fullName>
    </submittedName>
</protein>
<proteinExistence type="predicted"/>
<dbReference type="EMBL" id="BLBC01000011">
    <property type="protein sequence ID" value="GET46481.1"/>
    <property type="molecule type" value="Genomic_DNA"/>
</dbReference>
<sequence>MITTDQIKTIQTIFSSKKKLDRDERLAYISGFFQQDIKSLKDLTKIQAIHLTRHLNGEETKQFQIYAYFDTQNPQHRALLARCHELGWVQDDNPNFVDLNRLGAWLISKRSPVKKALQDMSHKEVSKVIFAIENMIKGKYQ</sequence>
<organism evidence="1 2">
    <name type="scientific">Capnocytophaga felis</name>
    <dbReference type="NCBI Taxonomy" id="2267611"/>
    <lineage>
        <taxon>Bacteria</taxon>
        <taxon>Pseudomonadati</taxon>
        <taxon>Bacteroidota</taxon>
        <taxon>Flavobacteriia</taxon>
        <taxon>Flavobacteriales</taxon>
        <taxon>Flavobacteriaceae</taxon>
        <taxon>Capnocytophaga</taxon>
    </lineage>
</organism>
<dbReference type="Proteomes" id="UP000398217">
    <property type="component" value="Unassembled WGS sequence"/>
</dbReference>
<evidence type="ECO:0000313" key="1">
    <source>
        <dbReference type="EMBL" id="GET46481.1"/>
    </source>
</evidence>